<evidence type="ECO:0000256" key="1">
    <source>
        <dbReference type="ARBA" id="ARBA00001933"/>
    </source>
</evidence>
<name>A0ABU7J169_9FLAO</name>
<sequence>MQIKNQYVDLPILKEKNIVLALKREDLIHPLISGNKFRKLKYNVLEAIRLGHDSILTFGGAFSNHILATAAAGKNNNLKTIGIIRGDEIGNKWIDNPTLKLASENGMQFKFVSRESYRNKENSDFLESLKEEFGTFYLVPEGGTNSLAIKGCEEILVDSDSDFEIISVCVGTGGTMAGLINAANNNQRILGFPVLKGDFFQDKLKKLTKKNNWTINSEYHFGGYGKIDENLVRFINEFKEQTNIPLDPVYTGKMMYGLLDMIENDNFVPGTRILAIHTGGLQGIAGMNTVLEKKKLPLLDI</sequence>
<dbReference type="PANTHER" id="PTHR43780:SF2">
    <property type="entry name" value="1-AMINOCYCLOPROPANE-1-CARBOXYLATE DEAMINASE-RELATED"/>
    <property type="match status" value="1"/>
</dbReference>
<comment type="cofactor">
    <cofactor evidence="1">
        <name>pyridoxal 5'-phosphate</name>
        <dbReference type="ChEBI" id="CHEBI:597326"/>
    </cofactor>
</comment>
<dbReference type="RefSeq" id="WP_272653174.1">
    <property type="nucleotide sequence ID" value="NZ_JAZDDG010000015.1"/>
</dbReference>
<dbReference type="Proteomes" id="UP001356308">
    <property type="component" value="Unassembled WGS sequence"/>
</dbReference>
<feature type="domain" description="Tryptophan synthase beta chain-like PALP" evidence="4">
    <location>
        <begin position="7"/>
        <end position="279"/>
    </location>
</feature>
<evidence type="ECO:0000259" key="4">
    <source>
        <dbReference type="Pfam" id="PF00291"/>
    </source>
</evidence>
<comment type="caution">
    <text evidence="5">The sequence shown here is derived from an EMBL/GenBank/DDBJ whole genome shotgun (WGS) entry which is preliminary data.</text>
</comment>
<organism evidence="5 6">
    <name type="scientific">Maribacter cobaltidurans</name>
    <dbReference type="NCBI Taxonomy" id="1178778"/>
    <lineage>
        <taxon>Bacteria</taxon>
        <taxon>Pseudomonadati</taxon>
        <taxon>Bacteroidota</taxon>
        <taxon>Flavobacteriia</taxon>
        <taxon>Flavobacteriales</taxon>
        <taxon>Flavobacteriaceae</taxon>
        <taxon>Maribacter</taxon>
    </lineage>
</organism>
<dbReference type="SUPFAM" id="SSF53686">
    <property type="entry name" value="Tryptophan synthase beta subunit-like PLP-dependent enzymes"/>
    <property type="match status" value="1"/>
</dbReference>
<keyword evidence="6" id="KW-1185">Reference proteome</keyword>
<gene>
    <name evidence="5" type="ORF">V1I91_20800</name>
</gene>
<reference evidence="5 6" key="1">
    <citation type="submission" date="2024-01" db="EMBL/GenBank/DDBJ databases">
        <title>Maribacter spp. originated from different algae showed divergent polysaccharides utilization ability.</title>
        <authorList>
            <person name="Wang H."/>
            <person name="Wu Y."/>
        </authorList>
    </citation>
    <scope>NUCLEOTIDE SEQUENCE [LARGE SCALE GENOMIC DNA]</scope>
    <source>
        <strain evidence="5 6">PR1</strain>
    </source>
</reference>
<dbReference type="PIRSF" id="PIRSF006278">
    <property type="entry name" value="ACCD_DCysDesulf"/>
    <property type="match status" value="1"/>
</dbReference>
<comment type="similarity">
    <text evidence="2">Belongs to the ACC deaminase/D-cysteine desulfhydrase family.</text>
</comment>
<dbReference type="PANTHER" id="PTHR43780">
    <property type="entry name" value="1-AMINOCYCLOPROPANE-1-CARBOXYLATE DEAMINASE-RELATED"/>
    <property type="match status" value="1"/>
</dbReference>
<evidence type="ECO:0000313" key="5">
    <source>
        <dbReference type="EMBL" id="MEE1978528.1"/>
    </source>
</evidence>
<keyword evidence="3" id="KW-0663">Pyridoxal phosphate</keyword>
<evidence type="ECO:0000256" key="3">
    <source>
        <dbReference type="ARBA" id="ARBA00022898"/>
    </source>
</evidence>
<dbReference type="InterPro" id="IPR027278">
    <property type="entry name" value="ACCD_DCysDesulf"/>
</dbReference>
<dbReference type="InterPro" id="IPR036052">
    <property type="entry name" value="TrpB-like_PALP_sf"/>
</dbReference>
<evidence type="ECO:0000256" key="2">
    <source>
        <dbReference type="ARBA" id="ARBA00008639"/>
    </source>
</evidence>
<evidence type="ECO:0000313" key="6">
    <source>
        <dbReference type="Proteomes" id="UP001356308"/>
    </source>
</evidence>
<dbReference type="Pfam" id="PF00291">
    <property type="entry name" value="PALP"/>
    <property type="match status" value="1"/>
</dbReference>
<accession>A0ABU7J169</accession>
<proteinExistence type="inferred from homology"/>
<protein>
    <submittedName>
        <fullName evidence="5">Pyridoxal-phosphate dependent enzyme</fullName>
    </submittedName>
</protein>
<dbReference type="EMBL" id="JAZDDG010000015">
    <property type="protein sequence ID" value="MEE1978528.1"/>
    <property type="molecule type" value="Genomic_DNA"/>
</dbReference>
<dbReference type="InterPro" id="IPR001926">
    <property type="entry name" value="TrpB-like_PALP"/>
</dbReference>
<dbReference type="Gene3D" id="3.40.50.1100">
    <property type="match status" value="2"/>
</dbReference>